<dbReference type="Proteomes" id="UP001601992">
    <property type="component" value="Unassembled WGS sequence"/>
</dbReference>
<keyword evidence="2" id="KW-1185">Reference proteome</keyword>
<dbReference type="SUPFAM" id="SSF56112">
    <property type="entry name" value="Protein kinase-like (PK-like)"/>
    <property type="match status" value="1"/>
</dbReference>
<sequence>MEPNVAFAALAETHSAVVVLFGDQAYKIKKPVLTDFLDFSTRSAREVACARELELNRRFAPDVYLGIARLTEPADSAGEPVLVMRRLPEATRLSDRLADPDVIRDTLPTLVRQVAAWHDRAPQGVDVDNAATVDAVRRRWRWLLSGLRCPPIEPAVVRSLADSAMRYLDGRKALFDKRIAAGRIVDGHGDLRAEDIFVTDDGVRVIDCLDFDDELRHVDRLDDVCFLAMDLELRGHPELAAKFVDDYLELTHDPAPESLRHHYIAYRATVRAKVECVRQCQGGATDSAAKAVAHAEIALRHLAAGAVRLVLIGGLPGTGKSTVARRLADATGAVLVSSDRIRADARARGVLAGGSGEYNQGAYTPVAREHVYAVMRAEAQALLETGRSVILDASWIDGEQRRHASRIATETSADLIEICCSAPQSIAHARIAARTGSASEATPAISDAMAEDHAAWPDAVVLDTTASPENTTAAALCAYRRAERRGPS</sequence>
<dbReference type="PANTHER" id="PTHR43883:SF1">
    <property type="entry name" value="GLUCONOKINASE"/>
    <property type="match status" value="1"/>
</dbReference>
<organism evidence="1 2">
    <name type="scientific">Nocardia jiangxiensis</name>
    <dbReference type="NCBI Taxonomy" id="282685"/>
    <lineage>
        <taxon>Bacteria</taxon>
        <taxon>Bacillati</taxon>
        <taxon>Actinomycetota</taxon>
        <taxon>Actinomycetes</taxon>
        <taxon>Mycobacteriales</taxon>
        <taxon>Nocardiaceae</taxon>
        <taxon>Nocardia</taxon>
    </lineage>
</organism>
<comment type="caution">
    <text evidence="1">The sequence shown here is derived from an EMBL/GenBank/DDBJ whole genome shotgun (WGS) entry which is preliminary data.</text>
</comment>
<evidence type="ECO:0000313" key="2">
    <source>
        <dbReference type="Proteomes" id="UP001601992"/>
    </source>
</evidence>
<evidence type="ECO:0000313" key="1">
    <source>
        <dbReference type="EMBL" id="MFF3567748.1"/>
    </source>
</evidence>
<dbReference type="Gene3D" id="3.40.50.300">
    <property type="entry name" value="P-loop containing nucleotide triphosphate hydrolases"/>
    <property type="match status" value="1"/>
</dbReference>
<dbReference type="InterPro" id="IPR011009">
    <property type="entry name" value="Kinase-like_dom_sf"/>
</dbReference>
<dbReference type="Pfam" id="PF13671">
    <property type="entry name" value="AAA_33"/>
    <property type="match status" value="1"/>
</dbReference>
<dbReference type="InterPro" id="IPR052732">
    <property type="entry name" value="Cell-binding_unc_protein"/>
</dbReference>
<protein>
    <submittedName>
        <fullName evidence="1">AAA family ATPase</fullName>
    </submittedName>
</protein>
<name>A0ABW6RUR1_9NOCA</name>
<gene>
    <name evidence="1" type="ORF">ACFYXQ_08170</name>
</gene>
<dbReference type="InterPro" id="IPR027417">
    <property type="entry name" value="P-loop_NTPase"/>
</dbReference>
<dbReference type="PANTHER" id="PTHR43883">
    <property type="entry name" value="SLR0207 PROTEIN"/>
    <property type="match status" value="1"/>
</dbReference>
<accession>A0ABW6RUR1</accession>
<dbReference type="RefSeq" id="WP_040831883.1">
    <property type="nucleotide sequence ID" value="NZ_JBIAQY010000002.1"/>
</dbReference>
<dbReference type="SUPFAM" id="SSF52540">
    <property type="entry name" value="P-loop containing nucleoside triphosphate hydrolases"/>
    <property type="match status" value="1"/>
</dbReference>
<proteinExistence type="predicted"/>
<reference evidence="1 2" key="1">
    <citation type="submission" date="2024-10" db="EMBL/GenBank/DDBJ databases">
        <title>The Natural Products Discovery Center: Release of the First 8490 Sequenced Strains for Exploring Actinobacteria Biosynthetic Diversity.</title>
        <authorList>
            <person name="Kalkreuter E."/>
            <person name="Kautsar S.A."/>
            <person name="Yang D."/>
            <person name="Bader C.D."/>
            <person name="Teijaro C.N."/>
            <person name="Fluegel L."/>
            <person name="Davis C.M."/>
            <person name="Simpson J.R."/>
            <person name="Lauterbach L."/>
            <person name="Steele A.D."/>
            <person name="Gui C."/>
            <person name="Meng S."/>
            <person name="Li G."/>
            <person name="Viehrig K."/>
            <person name="Ye F."/>
            <person name="Su P."/>
            <person name="Kiefer A.F."/>
            <person name="Nichols A."/>
            <person name="Cepeda A.J."/>
            <person name="Yan W."/>
            <person name="Fan B."/>
            <person name="Jiang Y."/>
            <person name="Adhikari A."/>
            <person name="Zheng C.-J."/>
            <person name="Schuster L."/>
            <person name="Cowan T.M."/>
            <person name="Smanski M.J."/>
            <person name="Chevrette M.G."/>
            <person name="De Carvalho L.P.S."/>
            <person name="Shen B."/>
        </authorList>
    </citation>
    <scope>NUCLEOTIDE SEQUENCE [LARGE SCALE GENOMIC DNA]</scope>
    <source>
        <strain evidence="1 2">NPDC002593</strain>
    </source>
</reference>
<dbReference type="EMBL" id="JBIAQY010000002">
    <property type="protein sequence ID" value="MFF3567748.1"/>
    <property type="molecule type" value="Genomic_DNA"/>
</dbReference>